<gene>
    <name evidence="11" type="ORF">GCM10007420_18910</name>
</gene>
<keyword evidence="5 10" id="KW-1133">Transmembrane helix</keyword>
<organism evidence="11 12">
    <name type="scientific">Glycocaulis albus</name>
    <dbReference type="NCBI Taxonomy" id="1382801"/>
    <lineage>
        <taxon>Bacteria</taxon>
        <taxon>Pseudomonadati</taxon>
        <taxon>Pseudomonadota</taxon>
        <taxon>Alphaproteobacteria</taxon>
        <taxon>Maricaulales</taxon>
        <taxon>Maricaulaceae</taxon>
        <taxon>Glycocaulis</taxon>
    </lineage>
</organism>
<evidence type="ECO:0000313" key="12">
    <source>
        <dbReference type="Proteomes" id="UP000648722"/>
    </source>
</evidence>
<dbReference type="EMBL" id="BMFS01000008">
    <property type="protein sequence ID" value="GGH02820.1"/>
    <property type="molecule type" value="Genomic_DNA"/>
</dbReference>
<comment type="caution">
    <text evidence="11">The sequence shown here is derived from an EMBL/GenBank/DDBJ whole genome shotgun (WGS) entry which is preliminary data.</text>
</comment>
<reference evidence="12" key="1">
    <citation type="journal article" date="2019" name="Int. J. Syst. Evol. Microbiol.">
        <title>The Global Catalogue of Microorganisms (GCM) 10K type strain sequencing project: providing services to taxonomists for standard genome sequencing and annotation.</title>
        <authorList>
            <consortium name="The Broad Institute Genomics Platform"/>
            <consortium name="The Broad Institute Genome Sequencing Center for Infectious Disease"/>
            <person name="Wu L."/>
            <person name="Ma J."/>
        </authorList>
    </citation>
    <scope>NUCLEOTIDE SEQUENCE [LARGE SCALE GENOMIC DNA]</scope>
    <source>
        <strain evidence="12">CGMCC 1.12766</strain>
    </source>
</reference>
<evidence type="ECO:0000256" key="10">
    <source>
        <dbReference type="SAM" id="Phobius"/>
    </source>
</evidence>
<evidence type="ECO:0000256" key="9">
    <source>
        <dbReference type="SAM" id="MobiDB-lite"/>
    </source>
</evidence>
<evidence type="ECO:0000256" key="3">
    <source>
        <dbReference type="ARBA" id="ARBA00022475"/>
    </source>
</evidence>
<keyword evidence="4 10" id="KW-0812">Transmembrane</keyword>
<keyword evidence="6 10" id="KW-0472">Membrane</keyword>
<feature type="compositionally biased region" description="Acidic residues" evidence="9">
    <location>
        <begin position="111"/>
        <end position="125"/>
    </location>
</feature>
<evidence type="ECO:0000256" key="4">
    <source>
        <dbReference type="ARBA" id="ARBA00022692"/>
    </source>
</evidence>
<sequence length="125" mass="13510">MGAEGTGAFRRGAPPMDTVNLFQYFAGLLLVLGLLGGLALLARWAGLAHFLPNVQRAGAPRRMEVASTLMLDPRRRVVLVRVDDEEHVILLGLAGETVLDRRPAPPRFEPVEPDTGDETAPEGQS</sequence>
<protein>
    <recommendedName>
        <fullName evidence="13">Flagellar protein</fullName>
    </recommendedName>
</protein>
<feature type="transmembrane region" description="Helical" evidence="10">
    <location>
        <begin position="21"/>
        <end position="42"/>
    </location>
</feature>
<name>A0ABQ1XU86_9PROT</name>
<evidence type="ECO:0000256" key="5">
    <source>
        <dbReference type="ARBA" id="ARBA00022989"/>
    </source>
</evidence>
<keyword evidence="3" id="KW-1003">Cell membrane</keyword>
<evidence type="ECO:0000313" key="11">
    <source>
        <dbReference type="EMBL" id="GGH02820.1"/>
    </source>
</evidence>
<comment type="subcellular location">
    <subcellularLocation>
        <location evidence="1">Bacterial flagellum basal body</location>
    </subcellularLocation>
    <subcellularLocation>
        <location evidence="2">Cell membrane</location>
    </subcellularLocation>
</comment>
<evidence type="ECO:0000256" key="7">
    <source>
        <dbReference type="ARBA" id="ARBA00023143"/>
    </source>
</evidence>
<dbReference type="Proteomes" id="UP000648722">
    <property type="component" value="Unassembled WGS sequence"/>
</dbReference>
<evidence type="ECO:0008006" key="13">
    <source>
        <dbReference type="Google" id="ProtNLM"/>
    </source>
</evidence>
<evidence type="ECO:0000256" key="2">
    <source>
        <dbReference type="ARBA" id="ARBA00004236"/>
    </source>
</evidence>
<keyword evidence="12" id="KW-1185">Reference proteome</keyword>
<dbReference type="PANTHER" id="PTHR38766:SF1">
    <property type="entry name" value="FLAGELLAR PROTEIN FLIO"/>
    <property type="match status" value="1"/>
</dbReference>
<comment type="similarity">
    <text evidence="8">Belongs to the FliO/MopB family.</text>
</comment>
<accession>A0ABQ1XU86</accession>
<feature type="region of interest" description="Disordered" evidence="9">
    <location>
        <begin position="100"/>
        <end position="125"/>
    </location>
</feature>
<dbReference type="InterPro" id="IPR022781">
    <property type="entry name" value="Flagellar_biosynth_FliO"/>
</dbReference>
<dbReference type="InterPro" id="IPR052205">
    <property type="entry name" value="FliO/MopB"/>
</dbReference>
<keyword evidence="7" id="KW-0975">Bacterial flagellum</keyword>
<evidence type="ECO:0000256" key="8">
    <source>
        <dbReference type="ARBA" id="ARBA00037937"/>
    </source>
</evidence>
<dbReference type="PANTHER" id="PTHR38766">
    <property type="entry name" value="FLAGELLAR PROTEIN FLIO"/>
    <property type="match status" value="1"/>
</dbReference>
<dbReference type="Pfam" id="PF04347">
    <property type="entry name" value="FliO"/>
    <property type="match status" value="1"/>
</dbReference>
<evidence type="ECO:0000256" key="1">
    <source>
        <dbReference type="ARBA" id="ARBA00004117"/>
    </source>
</evidence>
<evidence type="ECO:0000256" key="6">
    <source>
        <dbReference type="ARBA" id="ARBA00023136"/>
    </source>
</evidence>
<proteinExistence type="inferred from homology"/>